<organism evidence="14 15">
    <name type="scientific">Exophiala oligosperma</name>
    <dbReference type="NCBI Taxonomy" id="215243"/>
    <lineage>
        <taxon>Eukaryota</taxon>
        <taxon>Fungi</taxon>
        <taxon>Dikarya</taxon>
        <taxon>Ascomycota</taxon>
        <taxon>Pezizomycotina</taxon>
        <taxon>Eurotiomycetes</taxon>
        <taxon>Chaetothyriomycetidae</taxon>
        <taxon>Chaetothyriales</taxon>
        <taxon>Herpotrichiellaceae</taxon>
        <taxon>Exophiala</taxon>
    </lineage>
</organism>
<dbReference type="SUPFAM" id="SSF57701">
    <property type="entry name" value="Zn2/Cys6 DNA-binding domain"/>
    <property type="match status" value="1"/>
</dbReference>
<dbReference type="CDD" id="cd12148">
    <property type="entry name" value="fungal_TF_MHR"/>
    <property type="match status" value="1"/>
</dbReference>
<dbReference type="EMBL" id="KN847336">
    <property type="protein sequence ID" value="KIW41963.1"/>
    <property type="molecule type" value="Genomic_DNA"/>
</dbReference>
<evidence type="ECO:0000256" key="8">
    <source>
        <dbReference type="ARBA" id="ARBA00023163"/>
    </source>
</evidence>
<feature type="domain" description="C2H2-type" evidence="13">
    <location>
        <begin position="64"/>
        <end position="93"/>
    </location>
</feature>
<dbReference type="GO" id="GO:0000978">
    <property type="term" value="F:RNA polymerase II cis-regulatory region sequence-specific DNA binding"/>
    <property type="evidence" value="ECO:0007669"/>
    <property type="project" value="InterPro"/>
</dbReference>
<evidence type="ECO:0000259" key="12">
    <source>
        <dbReference type="PROSITE" id="PS50048"/>
    </source>
</evidence>
<dbReference type="Gene3D" id="4.10.240.10">
    <property type="entry name" value="Zn(2)-C6 fungal-type DNA-binding domain"/>
    <property type="match status" value="1"/>
</dbReference>
<dbReference type="STRING" id="215243.A0A0D2DG20"/>
<evidence type="ECO:0000256" key="6">
    <source>
        <dbReference type="ARBA" id="ARBA00023015"/>
    </source>
</evidence>
<dbReference type="InterPro" id="IPR001138">
    <property type="entry name" value="Zn2Cys6_DnaBD"/>
</dbReference>
<dbReference type="SMART" id="SM00066">
    <property type="entry name" value="GAL4"/>
    <property type="match status" value="1"/>
</dbReference>
<gene>
    <name evidence="14" type="ORF">PV06_05557</name>
</gene>
<dbReference type="PROSITE" id="PS50048">
    <property type="entry name" value="ZN2_CY6_FUNGAL_2"/>
    <property type="match status" value="1"/>
</dbReference>
<evidence type="ECO:0000256" key="5">
    <source>
        <dbReference type="ARBA" id="ARBA00022833"/>
    </source>
</evidence>
<dbReference type="Pfam" id="PF00096">
    <property type="entry name" value="zf-C2H2"/>
    <property type="match status" value="1"/>
</dbReference>
<keyword evidence="8" id="KW-0804">Transcription</keyword>
<dbReference type="SUPFAM" id="SSF57667">
    <property type="entry name" value="beta-beta-alpha zinc fingers"/>
    <property type="match status" value="1"/>
</dbReference>
<dbReference type="HOGENOM" id="CLU_012538_2_0_1"/>
<proteinExistence type="predicted"/>
<keyword evidence="2" id="KW-0479">Metal-binding</keyword>
<dbReference type="InterPro" id="IPR051059">
    <property type="entry name" value="VerF-like"/>
</dbReference>
<name>A0A0D2DG20_9EURO</name>
<keyword evidence="9" id="KW-0539">Nucleus</keyword>
<dbReference type="GO" id="GO:0000785">
    <property type="term" value="C:chromatin"/>
    <property type="evidence" value="ECO:0007669"/>
    <property type="project" value="TreeGrafter"/>
</dbReference>
<reference evidence="14 15" key="1">
    <citation type="submission" date="2015-01" db="EMBL/GenBank/DDBJ databases">
        <title>The Genome Sequence of Exophiala oligosperma CBS72588.</title>
        <authorList>
            <consortium name="The Broad Institute Genomics Platform"/>
            <person name="Cuomo C."/>
            <person name="de Hoog S."/>
            <person name="Gorbushina A."/>
            <person name="Stielow B."/>
            <person name="Teixiera M."/>
            <person name="Abouelleil A."/>
            <person name="Chapman S.B."/>
            <person name="Priest M."/>
            <person name="Young S.K."/>
            <person name="Wortman J."/>
            <person name="Nusbaum C."/>
            <person name="Birren B."/>
        </authorList>
    </citation>
    <scope>NUCLEOTIDE SEQUENCE [LARGE SCALE GENOMIC DNA]</scope>
    <source>
        <strain evidence="14 15">CBS 72588</strain>
    </source>
</reference>
<keyword evidence="7" id="KW-0238">DNA-binding</keyword>
<dbReference type="InterPro" id="IPR036236">
    <property type="entry name" value="Znf_C2H2_sf"/>
</dbReference>
<evidence type="ECO:0000256" key="1">
    <source>
        <dbReference type="ARBA" id="ARBA00004123"/>
    </source>
</evidence>
<dbReference type="GO" id="GO:0005634">
    <property type="term" value="C:nucleus"/>
    <property type="evidence" value="ECO:0007669"/>
    <property type="project" value="UniProtKB-SubCell"/>
</dbReference>
<dbReference type="OrthoDB" id="10018191at2759"/>
<evidence type="ECO:0000313" key="14">
    <source>
        <dbReference type="EMBL" id="KIW41963.1"/>
    </source>
</evidence>
<dbReference type="PROSITE" id="PS00028">
    <property type="entry name" value="ZINC_FINGER_C2H2_1"/>
    <property type="match status" value="1"/>
</dbReference>
<feature type="compositionally biased region" description="Low complexity" evidence="11">
    <location>
        <begin position="143"/>
        <end position="156"/>
    </location>
</feature>
<evidence type="ECO:0008006" key="16">
    <source>
        <dbReference type="Google" id="ProtNLM"/>
    </source>
</evidence>
<dbReference type="CDD" id="cd00067">
    <property type="entry name" value="GAL4"/>
    <property type="match status" value="1"/>
</dbReference>
<evidence type="ECO:0000256" key="7">
    <source>
        <dbReference type="ARBA" id="ARBA00023125"/>
    </source>
</evidence>
<dbReference type="InterPro" id="IPR007219">
    <property type="entry name" value="XnlR_reg_dom"/>
</dbReference>
<keyword evidence="3" id="KW-0677">Repeat</keyword>
<dbReference type="RefSeq" id="XP_016262179.1">
    <property type="nucleotide sequence ID" value="XM_016406575.1"/>
</dbReference>
<evidence type="ECO:0000256" key="2">
    <source>
        <dbReference type="ARBA" id="ARBA00022723"/>
    </source>
</evidence>
<accession>A0A0D2DG20</accession>
<dbReference type="Pfam" id="PF04082">
    <property type="entry name" value="Fungal_trans"/>
    <property type="match status" value="1"/>
</dbReference>
<dbReference type="SMART" id="SM00355">
    <property type="entry name" value="ZnF_C2H2"/>
    <property type="match status" value="2"/>
</dbReference>
<protein>
    <recommendedName>
        <fullName evidence="16">Zn(2)-C6 fungal-type domain-containing protein</fullName>
    </recommendedName>
</protein>
<evidence type="ECO:0000256" key="9">
    <source>
        <dbReference type="ARBA" id="ARBA00023242"/>
    </source>
</evidence>
<feature type="domain" description="Zn(2)-C6 fungal-type" evidence="12">
    <location>
        <begin position="106"/>
        <end position="135"/>
    </location>
</feature>
<dbReference type="GO" id="GO:0000981">
    <property type="term" value="F:DNA-binding transcription factor activity, RNA polymerase II-specific"/>
    <property type="evidence" value="ECO:0007669"/>
    <property type="project" value="InterPro"/>
</dbReference>
<keyword evidence="4 10" id="KW-0863">Zinc-finger</keyword>
<evidence type="ECO:0000256" key="3">
    <source>
        <dbReference type="ARBA" id="ARBA00022737"/>
    </source>
</evidence>
<keyword evidence="5" id="KW-0862">Zinc</keyword>
<keyword evidence="6" id="KW-0805">Transcription regulation</keyword>
<dbReference type="GeneID" id="27357631"/>
<dbReference type="PROSITE" id="PS50157">
    <property type="entry name" value="ZINC_FINGER_C2H2_2"/>
    <property type="match status" value="2"/>
</dbReference>
<dbReference type="VEuPathDB" id="FungiDB:PV06_05557"/>
<evidence type="ECO:0000256" key="11">
    <source>
        <dbReference type="SAM" id="MobiDB-lite"/>
    </source>
</evidence>
<sequence length="729" mass="82139">MDQFNDLIRTQELLSAACEKRSDSPPLPAVTSEKKHLCTICGQGFYRAEHLRRHQTRHTGARPFSCTFCGRDFSRKDRLQTHYHICQWRGDREPPSSVPKGRRPHACVTCVNSKIRCDGGNPCAQCKRKQVTCRQKGSTKENSSSTGTKKASASTPASVAVAAAAADDRVSIKALLNGGTDTFTRTYNLPPCDDRMQSMQFHQEQVESGETSEINDVKVGDPSPNSIDYSGLFESFMDTNEQYLDFWNGPFGLVPSPNYADMQLDFYDPSIGPGDMRFGPTPSDSASNPPDHAQYISAVNMAIYNKLWCLALDDKARQELTACLNFLLTPERIPKFISMYFRNWHLNCPMLHKPSFDPAKAQTSLVISIIFVGAMYSKDQSERMAAKKLVDVAELVVFDSEIFSFESEIIKFIQESSSTPAPSETTEPAADPEWNRFQEVQAGFLMVIAQYWSGARVPKRRALETRLGEVIKVLRKYNYHHARHQPSDRISENAWLQKESRIRTVASIALLDCAGRIYTNFPCRMSPVEFDTDLPCKEAIFSSRHPFMQSDSIFAPRQTIAEAFSSLFEGKAKTSSAGLSSSMALVNSNFAENPSQPLETDANGEYTPFDLFILIHLLYTHIHSCIVTLSHDLPSKTTNRSVSASKWGAVFENLKTALERWRQLWQAVRSHATDETLKSAGMYRNSFHFWMICQLILSKEEAVDVITRMEVNCDDALRKLKVLFQNEND</sequence>
<comment type="subcellular location">
    <subcellularLocation>
        <location evidence="1">Nucleus</location>
    </subcellularLocation>
</comment>
<feature type="domain" description="C2H2-type" evidence="13">
    <location>
        <begin position="36"/>
        <end position="63"/>
    </location>
</feature>
<feature type="region of interest" description="Disordered" evidence="11">
    <location>
        <begin position="135"/>
        <end position="156"/>
    </location>
</feature>
<dbReference type="AlphaFoldDB" id="A0A0D2DG20"/>
<evidence type="ECO:0000256" key="4">
    <source>
        <dbReference type="ARBA" id="ARBA00022771"/>
    </source>
</evidence>
<dbReference type="Gene3D" id="3.30.160.60">
    <property type="entry name" value="Classic Zinc Finger"/>
    <property type="match status" value="2"/>
</dbReference>
<dbReference type="PANTHER" id="PTHR40626">
    <property type="entry name" value="MIP31509P"/>
    <property type="match status" value="1"/>
</dbReference>
<dbReference type="GO" id="GO:0008270">
    <property type="term" value="F:zinc ion binding"/>
    <property type="evidence" value="ECO:0007669"/>
    <property type="project" value="UniProtKB-KW"/>
</dbReference>
<dbReference type="Pfam" id="PF00172">
    <property type="entry name" value="Zn_clus"/>
    <property type="match status" value="1"/>
</dbReference>
<evidence type="ECO:0000313" key="15">
    <source>
        <dbReference type="Proteomes" id="UP000053342"/>
    </source>
</evidence>
<dbReference type="InterPro" id="IPR013087">
    <property type="entry name" value="Znf_C2H2_type"/>
</dbReference>
<dbReference type="FunFam" id="3.30.160.60:FF:000100">
    <property type="entry name" value="Zinc finger 45-like"/>
    <property type="match status" value="1"/>
</dbReference>
<dbReference type="GO" id="GO:0006351">
    <property type="term" value="P:DNA-templated transcription"/>
    <property type="evidence" value="ECO:0007669"/>
    <property type="project" value="InterPro"/>
</dbReference>
<dbReference type="PANTHER" id="PTHR40626:SF8">
    <property type="entry name" value="C2H2 FINGER DOMAIN TRANSCRIPTION FACTOR (EUROFUNG)-RELATED"/>
    <property type="match status" value="1"/>
</dbReference>
<evidence type="ECO:0000256" key="10">
    <source>
        <dbReference type="PROSITE-ProRule" id="PRU00042"/>
    </source>
</evidence>
<keyword evidence="15" id="KW-1185">Reference proteome</keyword>
<dbReference type="Proteomes" id="UP000053342">
    <property type="component" value="Unassembled WGS sequence"/>
</dbReference>
<evidence type="ECO:0000259" key="13">
    <source>
        <dbReference type="PROSITE" id="PS50157"/>
    </source>
</evidence>
<dbReference type="InterPro" id="IPR036864">
    <property type="entry name" value="Zn2-C6_fun-type_DNA-bd_sf"/>
</dbReference>